<feature type="transmembrane region" description="Helical" evidence="8">
    <location>
        <begin position="358"/>
        <end position="378"/>
    </location>
</feature>
<keyword evidence="4 8" id="KW-0812">Transmembrane</keyword>
<evidence type="ECO:0000256" key="1">
    <source>
        <dbReference type="ARBA" id="ARBA00004141"/>
    </source>
</evidence>
<accession>G8PED3</accession>
<evidence type="ECO:0000256" key="7">
    <source>
        <dbReference type="PIRNR" id="PIRNR002744"/>
    </source>
</evidence>
<protein>
    <submittedName>
        <fullName evidence="9">Permease for cytosine/purines, uracil, thiamine, allantoin family protein</fullName>
    </submittedName>
</protein>
<proteinExistence type="inferred from homology"/>
<feature type="transmembrane region" description="Helical" evidence="8">
    <location>
        <begin position="327"/>
        <end position="352"/>
    </location>
</feature>
<feature type="transmembrane region" description="Helical" evidence="8">
    <location>
        <begin position="170"/>
        <end position="188"/>
    </location>
</feature>
<dbReference type="Gene3D" id="1.10.4160.10">
    <property type="entry name" value="Hydantoin permease"/>
    <property type="match status" value="1"/>
</dbReference>
<keyword evidence="3 7" id="KW-0813">Transport</keyword>
<dbReference type="PANTHER" id="PTHR30569">
    <property type="entry name" value="CYTOSINE TRANSPORTER CODB"/>
    <property type="match status" value="1"/>
</dbReference>
<dbReference type="GO" id="GO:0005886">
    <property type="term" value="C:plasma membrane"/>
    <property type="evidence" value="ECO:0007669"/>
    <property type="project" value="TreeGrafter"/>
</dbReference>
<evidence type="ECO:0000256" key="6">
    <source>
        <dbReference type="ARBA" id="ARBA00023136"/>
    </source>
</evidence>
<organism evidence="9 10">
    <name type="scientific">Pediococcus claussenii (strain ATCC BAA-344 / DSM 14800 / JCM 18046 / KCTC 3811 / LMG 21948 / P06)</name>
    <dbReference type="NCBI Taxonomy" id="701521"/>
    <lineage>
        <taxon>Bacteria</taxon>
        <taxon>Bacillati</taxon>
        <taxon>Bacillota</taxon>
        <taxon>Bacilli</taxon>
        <taxon>Lactobacillales</taxon>
        <taxon>Lactobacillaceae</taxon>
        <taxon>Pediococcus</taxon>
    </lineage>
</organism>
<feature type="transmembrane region" description="Helical" evidence="8">
    <location>
        <begin position="399"/>
        <end position="418"/>
    </location>
</feature>
<dbReference type="PATRIC" id="fig|701521.8.peg.57"/>
<evidence type="ECO:0000313" key="10">
    <source>
        <dbReference type="Proteomes" id="UP000005444"/>
    </source>
</evidence>
<dbReference type="InterPro" id="IPR026030">
    <property type="entry name" value="Pur-cyt_permease_Fcy2/21/22"/>
</dbReference>
<dbReference type="AlphaFoldDB" id="G8PED3"/>
<sequence length="457" mass="49734">MQKENKYQVESIPMESRHMTYWDMFATWIGANANNGTWFVGGIIAACGFWGGIKALIIASSISYVFLALVGYMGYKTGVTTMAISRASFGIRGSIVPSLVNLTQFVGWTAVNTFIAATSMSYILHTLFGWAVYGQPGGNLGLIVGILIMSGLHLISIISGQRSIQIIERIGIILVIIFVIWESIVVFRDVSFNQIANWKVPLHSQMKFGSAIDTLAAFNLAWVTAGADFTRFTNKARTSTTAPFIGANLGVFGFAFIGLSATISIALTSGVYDPNNSDPSTIANRLGLGIIAMLVIVLTSVTANAVNIQAAGSALNNMFSKITLKRALLIVTVLSTIVTFIPVFYGSFLSAFTAFLDYVGMVLGPIVSIMVVDFFLINKQKYYPAELGDSKGRYWFGGGIHWLAFILWVTGVILYLLLQKVSFIIDYTGATFVVMIVIGVIYYTAMCLGKKENKYAN</sequence>
<dbReference type="STRING" id="701521.PECL_66"/>
<keyword evidence="10" id="KW-1185">Reference proteome</keyword>
<feature type="transmembrane region" description="Helical" evidence="8">
    <location>
        <begin position="208"/>
        <end position="230"/>
    </location>
</feature>
<feature type="transmembrane region" description="Helical" evidence="8">
    <location>
        <begin position="424"/>
        <end position="445"/>
    </location>
</feature>
<evidence type="ECO:0000256" key="4">
    <source>
        <dbReference type="ARBA" id="ARBA00022692"/>
    </source>
</evidence>
<dbReference type="EMBL" id="CP003137">
    <property type="protein sequence ID" value="AEV94394.1"/>
    <property type="molecule type" value="Genomic_DNA"/>
</dbReference>
<dbReference type="PANTHER" id="PTHR30569:SF0">
    <property type="entry name" value="CYTOSINE PERMEASE"/>
    <property type="match status" value="1"/>
</dbReference>
<feature type="transmembrane region" description="Helical" evidence="8">
    <location>
        <begin position="286"/>
        <end position="306"/>
    </location>
</feature>
<dbReference type="PIRSF" id="PIRSF002744">
    <property type="entry name" value="Pur-cyt_permease"/>
    <property type="match status" value="1"/>
</dbReference>
<keyword evidence="6 7" id="KW-0472">Membrane</keyword>
<evidence type="ECO:0000256" key="5">
    <source>
        <dbReference type="ARBA" id="ARBA00022989"/>
    </source>
</evidence>
<name>G8PED3_PEDCP</name>
<evidence type="ECO:0000313" key="9">
    <source>
        <dbReference type="EMBL" id="AEV94394.1"/>
    </source>
</evidence>
<gene>
    <name evidence="9" type="ordered locus">PECL_66</name>
</gene>
<dbReference type="InterPro" id="IPR001248">
    <property type="entry name" value="Pur-cyt_permease"/>
</dbReference>
<comment type="subcellular location">
    <subcellularLocation>
        <location evidence="1">Membrane</location>
        <topology evidence="1">Multi-pass membrane protein</topology>
    </subcellularLocation>
</comment>
<dbReference type="Proteomes" id="UP000005444">
    <property type="component" value="Chromosome"/>
</dbReference>
<feature type="transmembrane region" description="Helical" evidence="8">
    <location>
        <begin position="137"/>
        <end position="158"/>
    </location>
</feature>
<dbReference type="RefSeq" id="WP_014214592.1">
    <property type="nucleotide sequence ID" value="NC_016605.1"/>
</dbReference>
<feature type="transmembrane region" description="Helical" evidence="8">
    <location>
        <begin position="21"/>
        <end position="51"/>
    </location>
</feature>
<dbReference type="KEGG" id="pce:PECL_66"/>
<dbReference type="HOGENOM" id="CLU_048240_1_1_9"/>
<comment type="similarity">
    <text evidence="2 7">Belongs to the purine-cytosine permease (2.A.39) family.</text>
</comment>
<evidence type="ECO:0000256" key="8">
    <source>
        <dbReference type="SAM" id="Phobius"/>
    </source>
</evidence>
<reference evidence="9 10" key="1">
    <citation type="journal article" date="2012" name="J. Bacteriol.">
        <title>Complete Genome Sequence of the Beer Spoilage Organism Pediococcus claussenii ATCC BAA-344T.</title>
        <authorList>
            <person name="Pittet V."/>
            <person name="Abegunde T."/>
            <person name="Marfleet T."/>
            <person name="Haakensen M."/>
            <person name="Morrow K."/>
            <person name="Jayaprakash T."/>
            <person name="Schroeder K."/>
            <person name="Trost B."/>
            <person name="Byrns S."/>
            <person name="Bergsveinson J."/>
            <person name="Kusalik A."/>
            <person name="Ziola B."/>
        </authorList>
    </citation>
    <scope>NUCLEOTIDE SEQUENCE [LARGE SCALE GENOMIC DNA]</scope>
    <source>
        <strain evidence="9 10">ATCC BAA-344</strain>
    </source>
</reference>
<evidence type="ECO:0000256" key="3">
    <source>
        <dbReference type="ARBA" id="ARBA00022448"/>
    </source>
</evidence>
<dbReference type="Pfam" id="PF02133">
    <property type="entry name" value="Transp_cyt_pur"/>
    <property type="match status" value="1"/>
</dbReference>
<dbReference type="eggNOG" id="COG1457">
    <property type="taxonomic scope" value="Bacteria"/>
</dbReference>
<keyword evidence="5 8" id="KW-1133">Transmembrane helix</keyword>
<feature type="transmembrane region" description="Helical" evidence="8">
    <location>
        <begin position="57"/>
        <end position="75"/>
    </location>
</feature>
<evidence type="ECO:0000256" key="2">
    <source>
        <dbReference type="ARBA" id="ARBA00008974"/>
    </source>
</evidence>
<dbReference type="InterPro" id="IPR030191">
    <property type="entry name" value="CodB"/>
</dbReference>
<dbReference type="GO" id="GO:0015209">
    <property type="term" value="F:cytosine transmembrane transporter activity"/>
    <property type="evidence" value="ECO:0007669"/>
    <property type="project" value="InterPro"/>
</dbReference>
<feature type="transmembrane region" description="Helical" evidence="8">
    <location>
        <begin position="95"/>
        <end position="117"/>
    </location>
</feature>
<feature type="transmembrane region" description="Helical" evidence="8">
    <location>
        <begin position="242"/>
        <end position="266"/>
    </location>
</feature>